<organism evidence="2 3">
    <name type="scientific">Aureobasidium pullulans</name>
    <name type="common">Black yeast</name>
    <name type="synonym">Pullularia pullulans</name>
    <dbReference type="NCBI Taxonomy" id="5580"/>
    <lineage>
        <taxon>Eukaryota</taxon>
        <taxon>Fungi</taxon>
        <taxon>Dikarya</taxon>
        <taxon>Ascomycota</taxon>
        <taxon>Pezizomycotina</taxon>
        <taxon>Dothideomycetes</taxon>
        <taxon>Dothideomycetidae</taxon>
        <taxon>Dothideales</taxon>
        <taxon>Saccotheciaceae</taxon>
        <taxon>Aureobasidium</taxon>
    </lineage>
</organism>
<feature type="compositionally biased region" description="Basic and acidic residues" evidence="1">
    <location>
        <begin position="45"/>
        <end position="60"/>
    </location>
</feature>
<feature type="region of interest" description="Disordered" evidence="1">
    <location>
        <begin position="127"/>
        <end position="152"/>
    </location>
</feature>
<accession>A0A4S8S8H0</accession>
<proteinExistence type="predicted"/>
<evidence type="ECO:0000256" key="1">
    <source>
        <dbReference type="SAM" id="MobiDB-lite"/>
    </source>
</evidence>
<name>A0A4S8S8H0_AURPU</name>
<feature type="compositionally biased region" description="Polar residues" evidence="1">
    <location>
        <begin position="62"/>
        <end position="75"/>
    </location>
</feature>
<evidence type="ECO:0000313" key="2">
    <source>
        <dbReference type="EMBL" id="THV66572.1"/>
    </source>
</evidence>
<feature type="region of interest" description="Disordered" evidence="1">
    <location>
        <begin position="1"/>
        <end position="93"/>
    </location>
</feature>
<reference evidence="2 3" key="1">
    <citation type="submission" date="2018-10" db="EMBL/GenBank/DDBJ databases">
        <title>Fifty Aureobasidium pullulans genomes reveal a recombining polyextremotolerant generalist.</title>
        <authorList>
            <person name="Gostincar C."/>
            <person name="Turk M."/>
            <person name="Zajc J."/>
            <person name="Gunde-Cimerman N."/>
        </authorList>
    </citation>
    <scope>NUCLEOTIDE SEQUENCE [LARGE SCALE GENOMIC DNA]</scope>
    <source>
        <strain evidence="2 3">EXF-11900</strain>
    </source>
</reference>
<dbReference type="EMBL" id="QZAF01000508">
    <property type="protein sequence ID" value="THV66572.1"/>
    <property type="molecule type" value="Genomic_DNA"/>
</dbReference>
<dbReference type="AlphaFoldDB" id="A0A4S8S8H0"/>
<comment type="caution">
    <text evidence="2">The sequence shown here is derived from an EMBL/GenBank/DDBJ whole genome shotgun (WGS) entry which is preliminary data.</text>
</comment>
<gene>
    <name evidence="2" type="ORF">D6D28_08240</name>
</gene>
<protein>
    <submittedName>
        <fullName evidence="2">Uncharacterized protein</fullName>
    </submittedName>
</protein>
<evidence type="ECO:0000313" key="3">
    <source>
        <dbReference type="Proteomes" id="UP000304951"/>
    </source>
</evidence>
<dbReference type="Proteomes" id="UP000304951">
    <property type="component" value="Unassembled WGS sequence"/>
</dbReference>
<sequence>MRRNFVRFNRPGPDRQRTRTLRSPDPFYQPPDEHHSPENYQPPEEYQRILDQFRSRRDEAQVSDQADQEINQGAQETHEDQSFPDGPGLNDHDTLMSAIRTIDAEISAHEIQAVEEAHRRVRELTSIISTPDAEDHDMESPPISTESDSDVSELHLDSDADDQQLRNLQREAILLRLQSASLQHRILLEEFKMLTQHNYHKTSVTYAYRRIWVLYQMVCVLDDGIQAWEALMELRRNEMDRQVLRDELTRAEANASYARLANHRDELYDHCVEAGQYYVRAMWSREFGPGVRVEGMPATQSALETMIERVIGLHNDAAEGLGL</sequence>